<evidence type="ECO:0008006" key="2">
    <source>
        <dbReference type="Google" id="ProtNLM"/>
    </source>
</evidence>
<protein>
    <recommendedName>
        <fullName evidence="2">XRN 5'-3' exonuclease</fullName>
    </recommendedName>
</protein>
<gene>
    <name evidence="1" type="ORF">LCDPAC02_02160</name>
</gene>
<reference evidence="1" key="1">
    <citation type="journal article" date="2019" name="MBio">
        <title>Virus Genomes from Deep Sea Sediments Expand the Ocean Megavirome and Support Independent Origins of Viral Gigantism.</title>
        <authorList>
            <person name="Backstrom D."/>
            <person name="Yutin N."/>
            <person name="Jorgensen S.L."/>
            <person name="Dharamshi J."/>
            <person name="Homa F."/>
            <person name="Zaremba-Niedwiedzka K."/>
            <person name="Spang A."/>
            <person name="Wolf Y.I."/>
            <person name="Koonin E.V."/>
            <person name="Ettema T.J."/>
        </authorList>
    </citation>
    <scope>NUCLEOTIDE SEQUENCE</scope>
</reference>
<evidence type="ECO:0000313" key="1">
    <source>
        <dbReference type="EMBL" id="QBK85017.1"/>
    </source>
</evidence>
<proteinExistence type="predicted"/>
<dbReference type="EMBL" id="MK500301">
    <property type="protein sequence ID" value="QBK85017.1"/>
    <property type="molecule type" value="Genomic_DNA"/>
</dbReference>
<organism evidence="1">
    <name type="scientific">Pithovirus LCDPAC02</name>
    <dbReference type="NCBI Taxonomy" id="2506601"/>
    <lineage>
        <taxon>Viruses</taxon>
        <taxon>Pithoviruses</taxon>
    </lineage>
</organism>
<accession>A0A481YQ28</accession>
<name>A0A481YQ28_9VIRU</name>
<sequence>MSYLDRYKRKWYSDFIEKRIKHDNIENDNIDIFILDIVSLIFNVHIKNEKIQTKQIIEIIEKIFKYVSPLNVFIIYPCQTYTTCFYKKLLECYVFQNKNILKYREFTIEMEIILDFIEDKYSKNENYYIFKNKICFDNSIIYQIIIEYNMLKKYEIFVYCNSPDFYIFPFFNNIQYCLITDYSFIKEDNTKYVTSKSIIEVYENIGNFKIKDIDEELILEYVLLFSLFGNTIYPELIQFSVLHNNEKIFILGSFLATLTLLQEKNYKIFKKDENGYIIGKTKCFDIFIYLGITKYEGKDISLTEQSIFSKIYYGSISKNINKSMLKEKYKIYGINVDKIKHKSDQEITISEENDKCILSLYLLSSCNYYYKGSFENINRNIIYESPISVIEHCFDNITFDNINVYDLNKNDYRYDQYLLYTSSMNILNIISKKYEFFDIISIIQSDILYYLYYPNIVEAINDYNYDKLNYYNFNYIPSSRSYMIVNYLVYIHMPK</sequence>